<comment type="function">
    <text evidence="2">Membrane-anchoring subunit of succinate dehydrogenase (SDH).</text>
</comment>
<reference evidence="16 17" key="1">
    <citation type="submission" date="2019-03" db="EMBL/GenBank/DDBJ databases">
        <title>Above-ground endophytic microbial communities from plants in different locations in the United States.</title>
        <authorList>
            <person name="Frank C."/>
        </authorList>
    </citation>
    <scope>NUCLEOTIDE SEQUENCE [LARGE SCALE GENOMIC DNA]</scope>
    <source>
        <strain evidence="16 17">LP_13_YM</strain>
    </source>
</reference>
<dbReference type="EMBL" id="SMCS01000001">
    <property type="protein sequence ID" value="TCV97559.1"/>
    <property type="molecule type" value="Genomic_DNA"/>
</dbReference>
<keyword evidence="12 15" id="KW-1133">Transmembrane helix</keyword>
<dbReference type="GO" id="GO:0020037">
    <property type="term" value="F:heme binding"/>
    <property type="evidence" value="ECO:0007669"/>
    <property type="project" value="InterPro"/>
</dbReference>
<dbReference type="GO" id="GO:0046872">
    <property type="term" value="F:metal ion binding"/>
    <property type="evidence" value="ECO:0007669"/>
    <property type="project" value="UniProtKB-KW"/>
</dbReference>
<dbReference type="AlphaFoldDB" id="A0A4V2W4X3"/>
<dbReference type="OrthoDB" id="9809280at2"/>
<sequence length="128" mass="13968">MKQDLRNPLARARGLGSAKDGVGHWWTQRITALALVFLTVYFLVTVLGLVHADFATARATVGKPWNAVLLIALIVSMFWHAVLGLQVVIEDYVHTRWLELLSLVLIKFLAVLGALAGVLAVLRVALGS</sequence>
<dbReference type="InterPro" id="IPR014312">
    <property type="entry name" value="Succ_DH_anchor"/>
</dbReference>
<comment type="subcellular location">
    <subcellularLocation>
        <location evidence="3">Membrane</location>
        <topology evidence="3">Multi-pass membrane protein</topology>
    </subcellularLocation>
</comment>
<evidence type="ECO:0000256" key="13">
    <source>
        <dbReference type="ARBA" id="ARBA00023004"/>
    </source>
</evidence>
<keyword evidence="13" id="KW-0408">Iron</keyword>
<evidence type="ECO:0000256" key="14">
    <source>
        <dbReference type="ARBA" id="ARBA00023136"/>
    </source>
</evidence>
<dbReference type="GO" id="GO:0006099">
    <property type="term" value="P:tricarboxylic acid cycle"/>
    <property type="evidence" value="ECO:0007669"/>
    <property type="project" value="UniProtKB-UniPathway"/>
</dbReference>
<evidence type="ECO:0000256" key="12">
    <source>
        <dbReference type="ARBA" id="ARBA00022989"/>
    </source>
</evidence>
<dbReference type="RefSeq" id="WP_132141611.1">
    <property type="nucleotide sequence ID" value="NZ_SMCS01000001.1"/>
</dbReference>
<keyword evidence="11" id="KW-0249">Electron transport</keyword>
<accession>A0A4V2W4X3</accession>
<dbReference type="InterPro" id="IPR034804">
    <property type="entry name" value="SQR/QFR_C/D"/>
</dbReference>
<evidence type="ECO:0000256" key="9">
    <source>
        <dbReference type="ARBA" id="ARBA00022692"/>
    </source>
</evidence>
<evidence type="ECO:0000313" key="17">
    <source>
        <dbReference type="Proteomes" id="UP000295645"/>
    </source>
</evidence>
<keyword evidence="9 15" id="KW-0812">Transmembrane</keyword>
<dbReference type="InterPro" id="IPR000701">
    <property type="entry name" value="SuccDH_FuR_B_TM-su"/>
</dbReference>
<dbReference type="NCBIfam" id="TIGR02968">
    <property type="entry name" value="succ_dehyd_anc"/>
    <property type="match status" value="1"/>
</dbReference>
<evidence type="ECO:0000256" key="6">
    <source>
        <dbReference type="ARBA" id="ARBA00022448"/>
    </source>
</evidence>
<comment type="caution">
    <text evidence="16">The sequence shown here is derived from an EMBL/GenBank/DDBJ whole genome shotgun (WGS) entry which is preliminary data.</text>
</comment>
<keyword evidence="8" id="KW-0349">Heme</keyword>
<evidence type="ECO:0000256" key="1">
    <source>
        <dbReference type="ARBA" id="ARBA00001971"/>
    </source>
</evidence>
<name>A0A4V2W4X3_9GAMM</name>
<feature type="transmembrane region" description="Helical" evidence="15">
    <location>
        <begin position="30"/>
        <end position="55"/>
    </location>
</feature>
<keyword evidence="17" id="KW-1185">Reference proteome</keyword>
<protein>
    <recommendedName>
        <fullName evidence="5">Succinate dehydrogenase hydrophobic membrane anchor subunit</fullName>
    </recommendedName>
</protein>
<proteinExistence type="predicted"/>
<dbReference type="UniPathway" id="UPA00223"/>
<organism evidence="16 17">
    <name type="scientific">Luteibacter rhizovicinus</name>
    <dbReference type="NCBI Taxonomy" id="242606"/>
    <lineage>
        <taxon>Bacteria</taxon>
        <taxon>Pseudomonadati</taxon>
        <taxon>Pseudomonadota</taxon>
        <taxon>Gammaproteobacteria</taxon>
        <taxon>Lysobacterales</taxon>
        <taxon>Rhodanobacteraceae</taxon>
        <taxon>Luteibacter</taxon>
    </lineage>
</organism>
<feature type="transmembrane region" description="Helical" evidence="15">
    <location>
        <begin position="67"/>
        <end position="89"/>
    </location>
</feature>
<comment type="cofactor">
    <cofactor evidence="1">
        <name>heme</name>
        <dbReference type="ChEBI" id="CHEBI:30413"/>
    </cofactor>
</comment>
<gene>
    <name evidence="16" type="ORF">EC912_101576</name>
</gene>
<keyword evidence="6" id="KW-0813">Transport</keyword>
<dbReference type="GO" id="GO:0016020">
    <property type="term" value="C:membrane"/>
    <property type="evidence" value="ECO:0007669"/>
    <property type="project" value="UniProtKB-SubCell"/>
</dbReference>
<evidence type="ECO:0000256" key="2">
    <source>
        <dbReference type="ARBA" id="ARBA00004050"/>
    </source>
</evidence>
<comment type="pathway">
    <text evidence="4">Carbohydrate metabolism; tricarboxylic acid cycle.</text>
</comment>
<dbReference type="CDD" id="cd03495">
    <property type="entry name" value="SQR_TypeC_SdhD_like"/>
    <property type="match status" value="1"/>
</dbReference>
<evidence type="ECO:0000256" key="15">
    <source>
        <dbReference type="SAM" id="Phobius"/>
    </source>
</evidence>
<dbReference type="SUPFAM" id="SSF81343">
    <property type="entry name" value="Fumarate reductase respiratory complex transmembrane subunits"/>
    <property type="match status" value="1"/>
</dbReference>
<feature type="transmembrane region" description="Helical" evidence="15">
    <location>
        <begin position="101"/>
        <end position="126"/>
    </location>
</feature>
<evidence type="ECO:0000256" key="11">
    <source>
        <dbReference type="ARBA" id="ARBA00022982"/>
    </source>
</evidence>
<keyword evidence="14 15" id="KW-0472">Membrane</keyword>
<evidence type="ECO:0000256" key="8">
    <source>
        <dbReference type="ARBA" id="ARBA00022617"/>
    </source>
</evidence>
<evidence type="ECO:0000256" key="3">
    <source>
        <dbReference type="ARBA" id="ARBA00004141"/>
    </source>
</evidence>
<evidence type="ECO:0000256" key="10">
    <source>
        <dbReference type="ARBA" id="ARBA00022723"/>
    </source>
</evidence>
<evidence type="ECO:0000256" key="4">
    <source>
        <dbReference type="ARBA" id="ARBA00005163"/>
    </source>
</evidence>
<evidence type="ECO:0000256" key="7">
    <source>
        <dbReference type="ARBA" id="ARBA00022532"/>
    </source>
</evidence>
<dbReference type="Gene3D" id="1.20.1300.10">
    <property type="entry name" value="Fumarate reductase/succinate dehydrogenase, transmembrane subunit"/>
    <property type="match status" value="1"/>
</dbReference>
<evidence type="ECO:0000256" key="5">
    <source>
        <dbReference type="ARBA" id="ARBA00019425"/>
    </source>
</evidence>
<keyword evidence="10" id="KW-0479">Metal-binding</keyword>
<evidence type="ECO:0000313" key="16">
    <source>
        <dbReference type="EMBL" id="TCV97559.1"/>
    </source>
</evidence>
<keyword evidence="7" id="KW-0816">Tricarboxylic acid cycle</keyword>
<dbReference type="Pfam" id="PF01127">
    <property type="entry name" value="Sdh_cyt"/>
    <property type="match status" value="1"/>
</dbReference>
<dbReference type="Proteomes" id="UP000295645">
    <property type="component" value="Unassembled WGS sequence"/>
</dbReference>